<name>A0A2G5V911_9PELO</name>
<accession>A0A2G5V911</accession>
<evidence type="ECO:0000313" key="2">
    <source>
        <dbReference type="Proteomes" id="UP000230233"/>
    </source>
</evidence>
<keyword evidence="2" id="KW-1185">Reference proteome</keyword>
<comment type="caution">
    <text evidence="1">The sequence shown here is derived from an EMBL/GenBank/DDBJ whole genome shotgun (WGS) entry which is preliminary data.</text>
</comment>
<reference evidence="2" key="1">
    <citation type="submission" date="2017-10" db="EMBL/GenBank/DDBJ databases">
        <title>Rapid genome shrinkage in a self-fertile nematode reveals novel sperm competition proteins.</title>
        <authorList>
            <person name="Yin D."/>
            <person name="Schwarz E.M."/>
            <person name="Thomas C.G."/>
            <person name="Felde R.L."/>
            <person name="Korf I.F."/>
            <person name="Cutter A.D."/>
            <person name="Schartner C.M."/>
            <person name="Ralston E.J."/>
            <person name="Meyer B.J."/>
            <person name="Haag E.S."/>
        </authorList>
    </citation>
    <scope>NUCLEOTIDE SEQUENCE [LARGE SCALE GENOMIC DNA]</scope>
    <source>
        <strain evidence="2">JU1422</strain>
    </source>
</reference>
<organism evidence="1 2">
    <name type="scientific">Caenorhabditis nigoni</name>
    <dbReference type="NCBI Taxonomy" id="1611254"/>
    <lineage>
        <taxon>Eukaryota</taxon>
        <taxon>Metazoa</taxon>
        <taxon>Ecdysozoa</taxon>
        <taxon>Nematoda</taxon>
        <taxon>Chromadorea</taxon>
        <taxon>Rhabditida</taxon>
        <taxon>Rhabditina</taxon>
        <taxon>Rhabditomorpha</taxon>
        <taxon>Rhabditoidea</taxon>
        <taxon>Rhabditidae</taxon>
        <taxon>Peloderinae</taxon>
        <taxon>Caenorhabditis</taxon>
    </lineage>
</organism>
<dbReference type="AlphaFoldDB" id="A0A2G5V911"/>
<evidence type="ECO:0000313" key="1">
    <source>
        <dbReference type="EMBL" id="PIC48268.1"/>
    </source>
</evidence>
<proteinExistence type="predicted"/>
<sequence>MMSRTSEPTPEQIKKELEAVIVQKDLQIVELKKLLNLSYRQIAELKESLRKAKVQGYKQGLAENSQLVSYFERKATKLMGRLIEYEEVKEDLFTGDIESDEEGVAVRGFEEKPDASSSQWSIIKPIFSMVSAVKTKMGYGEAQEGVGENQVTPERTVSKRKFEELGDHAPVRKMFMD</sequence>
<dbReference type="Proteomes" id="UP000230233">
    <property type="component" value="Chromosome II"/>
</dbReference>
<protein>
    <submittedName>
        <fullName evidence="1">Uncharacterized protein</fullName>
    </submittedName>
</protein>
<dbReference type="EMBL" id="PDUG01000002">
    <property type="protein sequence ID" value="PIC48268.1"/>
    <property type="molecule type" value="Genomic_DNA"/>
</dbReference>
<dbReference type="OrthoDB" id="5891933at2759"/>
<gene>
    <name evidence="1" type="primary">Cnig_chr_II.g7308</name>
    <name evidence="1" type="ORF">B9Z55_007308</name>
</gene>